<accession>A0A9W6KS19</accession>
<evidence type="ECO:0000313" key="3">
    <source>
        <dbReference type="Proteomes" id="UP001143480"/>
    </source>
</evidence>
<name>A0A9W6KS19_9ACTN</name>
<organism evidence="2 3">
    <name type="scientific">Dactylosporangium matsuzakiense</name>
    <dbReference type="NCBI Taxonomy" id="53360"/>
    <lineage>
        <taxon>Bacteria</taxon>
        <taxon>Bacillati</taxon>
        <taxon>Actinomycetota</taxon>
        <taxon>Actinomycetes</taxon>
        <taxon>Micromonosporales</taxon>
        <taxon>Micromonosporaceae</taxon>
        <taxon>Dactylosporangium</taxon>
    </lineage>
</organism>
<feature type="region of interest" description="Disordered" evidence="1">
    <location>
        <begin position="22"/>
        <end position="44"/>
    </location>
</feature>
<evidence type="ECO:0000313" key="2">
    <source>
        <dbReference type="EMBL" id="GLL04449.1"/>
    </source>
</evidence>
<comment type="caution">
    <text evidence="2">The sequence shown here is derived from an EMBL/GenBank/DDBJ whole genome shotgun (WGS) entry which is preliminary data.</text>
</comment>
<keyword evidence="3" id="KW-1185">Reference proteome</keyword>
<reference evidence="2" key="2">
    <citation type="submission" date="2023-01" db="EMBL/GenBank/DDBJ databases">
        <authorList>
            <person name="Sun Q."/>
            <person name="Evtushenko L."/>
        </authorList>
    </citation>
    <scope>NUCLEOTIDE SEQUENCE</scope>
    <source>
        <strain evidence="2">VKM Ac-1321</strain>
    </source>
</reference>
<sequence>MTLRSFEGGTVAAAVAGRVRRLPGRRRADQRRPAQPGDRDDAGARWLGRLWQGLTLRQAPEGPEDGTKVA</sequence>
<protein>
    <submittedName>
        <fullName evidence="2">Uncharacterized protein</fullName>
    </submittedName>
</protein>
<evidence type="ECO:0000256" key="1">
    <source>
        <dbReference type="SAM" id="MobiDB-lite"/>
    </source>
</evidence>
<dbReference type="AlphaFoldDB" id="A0A9W6KS19"/>
<proteinExistence type="predicted"/>
<reference evidence="2" key="1">
    <citation type="journal article" date="2014" name="Int. J. Syst. Evol. Microbiol.">
        <title>Complete genome sequence of Corynebacterium casei LMG S-19264T (=DSM 44701T), isolated from a smear-ripened cheese.</title>
        <authorList>
            <consortium name="US DOE Joint Genome Institute (JGI-PGF)"/>
            <person name="Walter F."/>
            <person name="Albersmeier A."/>
            <person name="Kalinowski J."/>
            <person name="Ruckert C."/>
        </authorList>
    </citation>
    <scope>NUCLEOTIDE SEQUENCE</scope>
    <source>
        <strain evidence="2">VKM Ac-1321</strain>
    </source>
</reference>
<dbReference type="Proteomes" id="UP001143480">
    <property type="component" value="Unassembled WGS sequence"/>
</dbReference>
<feature type="compositionally biased region" description="Basic and acidic residues" evidence="1">
    <location>
        <begin position="26"/>
        <end position="43"/>
    </location>
</feature>
<dbReference type="EMBL" id="BSFP01000045">
    <property type="protein sequence ID" value="GLL04449.1"/>
    <property type="molecule type" value="Genomic_DNA"/>
</dbReference>
<gene>
    <name evidence="2" type="ORF">GCM10017581_061960</name>
</gene>